<dbReference type="EnsemblPlants" id="PNT77370">
    <property type="protein sequence ID" value="PNT77370"/>
    <property type="gene ID" value="BRADI_1g61725v3"/>
</dbReference>
<evidence type="ECO:0008006" key="4">
    <source>
        <dbReference type="Google" id="ProtNLM"/>
    </source>
</evidence>
<accession>A0A2K2DSW4</accession>
<dbReference type="InParanoid" id="A0A2K2DSW4"/>
<proteinExistence type="predicted"/>
<dbReference type="Gramene" id="PNT77370">
    <property type="protein sequence ID" value="PNT77370"/>
    <property type="gene ID" value="BRADI_1g61725v3"/>
</dbReference>
<protein>
    <recommendedName>
        <fullName evidence="4">Reverse transcriptase zinc-binding domain-containing protein</fullName>
    </recommendedName>
</protein>
<evidence type="ECO:0000313" key="2">
    <source>
        <dbReference type="EnsemblPlants" id="PNT77370"/>
    </source>
</evidence>
<evidence type="ECO:0000313" key="3">
    <source>
        <dbReference type="Proteomes" id="UP000008810"/>
    </source>
</evidence>
<reference evidence="1 2" key="1">
    <citation type="journal article" date="2010" name="Nature">
        <title>Genome sequencing and analysis of the model grass Brachypodium distachyon.</title>
        <authorList>
            <consortium name="International Brachypodium Initiative"/>
        </authorList>
    </citation>
    <scope>NUCLEOTIDE SEQUENCE [LARGE SCALE GENOMIC DNA]</scope>
    <source>
        <strain evidence="1 2">Bd21</strain>
    </source>
</reference>
<keyword evidence="3" id="KW-1185">Reference proteome</keyword>
<gene>
    <name evidence="1" type="ORF">BRADI_1g61725v3</name>
</gene>
<dbReference type="Proteomes" id="UP000008810">
    <property type="component" value="Chromosome 1"/>
</dbReference>
<dbReference type="EMBL" id="CM000880">
    <property type="protein sequence ID" value="PNT77370.1"/>
    <property type="molecule type" value="Genomic_DNA"/>
</dbReference>
<dbReference type="FunCoup" id="A0A2K2DSW4">
    <property type="interactions" value="307"/>
</dbReference>
<evidence type="ECO:0000313" key="1">
    <source>
        <dbReference type="EMBL" id="PNT77370.1"/>
    </source>
</evidence>
<organism evidence="1">
    <name type="scientific">Brachypodium distachyon</name>
    <name type="common">Purple false brome</name>
    <name type="synonym">Trachynia distachya</name>
    <dbReference type="NCBI Taxonomy" id="15368"/>
    <lineage>
        <taxon>Eukaryota</taxon>
        <taxon>Viridiplantae</taxon>
        <taxon>Streptophyta</taxon>
        <taxon>Embryophyta</taxon>
        <taxon>Tracheophyta</taxon>
        <taxon>Spermatophyta</taxon>
        <taxon>Magnoliopsida</taxon>
        <taxon>Liliopsida</taxon>
        <taxon>Poales</taxon>
        <taxon>Poaceae</taxon>
        <taxon>BOP clade</taxon>
        <taxon>Pooideae</taxon>
        <taxon>Stipodae</taxon>
        <taxon>Brachypodieae</taxon>
        <taxon>Brachypodium</taxon>
    </lineage>
</organism>
<reference evidence="2" key="3">
    <citation type="submission" date="2018-08" db="UniProtKB">
        <authorList>
            <consortium name="EnsemblPlants"/>
        </authorList>
    </citation>
    <scope>IDENTIFICATION</scope>
    <source>
        <strain evidence="2">cv. Bd21</strain>
    </source>
</reference>
<name>A0A2K2DSW4_BRADI</name>
<dbReference type="AlphaFoldDB" id="A0A2K2DSW4"/>
<sequence>MGYDVYSRALYAHGDLETWHHLFFTCQFSSRCWNYLQIHWPAIANLEDEPPAMRRDFGRPFFVEVAIICCWNIWKQRNDFNFEAKRPSFRAWHFCFVADMTRLMHRPSIADAISSWLDNLC</sequence>
<reference evidence="1" key="2">
    <citation type="submission" date="2017-06" db="EMBL/GenBank/DDBJ databases">
        <title>WGS assembly of Brachypodium distachyon.</title>
        <authorList>
            <consortium name="The International Brachypodium Initiative"/>
            <person name="Lucas S."/>
            <person name="Harmon-Smith M."/>
            <person name="Lail K."/>
            <person name="Tice H."/>
            <person name="Grimwood J."/>
            <person name="Bruce D."/>
            <person name="Barry K."/>
            <person name="Shu S."/>
            <person name="Lindquist E."/>
            <person name="Wang M."/>
            <person name="Pitluck S."/>
            <person name="Vogel J.P."/>
            <person name="Garvin D.F."/>
            <person name="Mockler T.C."/>
            <person name="Schmutz J."/>
            <person name="Rokhsar D."/>
            <person name="Bevan M.W."/>
        </authorList>
    </citation>
    <scope>NUCLEOTIDE SEQUENCE</scope>
    <source>
        <strain evidence="1">Bd21</strain>
    </source>
</reference>